<dbReference type="GO" id="GO:0005471">
    <property type="term" value="F:ATP:ADP antiporter activity"/>
    <property type="evidence" value="ECO:0007669"/>
    <property type="project" value="InterPro"/>
</dbReference>
<feature type="transmembrane region" description="Helical" evidence="13">
    <location>
        <begin position="135"/>
        <end position="155"/>
    </location>
</feature>
<comment type="similarity">
    <text evidence="2 13">Belongs to the ADP/ATP translocase tlc family.</text>
</comment>
<dbReference type="NCBIfam" id="TIGR00769">
    <property type="entry name" value="AAA"/>
    <property type="match status" value="1"/>
</dbReference>
<keyword evidence="11" id="KW-0131">Cell cycle</keyword>
<evidence type="ECO:0000256" key="3">
    <source>
        <dbReference type="ARBA" id="ARBA00022448"/>
    </source>
</evidence>
<evidence type="ECO:0000256" key="11">
    <source>
        <dbReference type="ARBA" id="ARBA00023306"/>
    </source>
</evidence>
<feature type="transmembrane region" description="Helical" evidence="13">
    <location>
        <begin position="322"/>
        <end position="340"/>
    </location>
</feature>
<keyword evidence="4" id="KW-0132">Cell division</keyword>
<feature type="transmembrane region" description="Helical" evidence="13">
    <location>
        <begin position="391"/>
        <end position="414"/>
    </location>
</feature>
<evidence type="ECO:0000256" key="9">
    <source>
        <dbReference type="ARBA" id="ARBA00022989"/>
    </source>
</evidence>
<feature type="transmembrane region" description="Helical" evidence="13">
    <location>
        <begin position="360"/>
        <end position="379"/>
    </location>
</feature>
<dbReference type="InterPro" id="IPR019734">
    <property type="entry name" value="TPR_rpt"/>
</dbReference>
<evidence type="ECO:0000256" key="4">
    <source>
        <dbReference type="ARBA" id="ARBA00022618"/>
    </source>
</evidence>
<evidence type="ECO:0000256" key="12">
    <source>
        <dbReference type="PROSITE-ProRule" id="PRU00339"/>
    </source>
</evidence>
<protein>
    <recommendedName>
        <fullName evidence="13">ADP,ATP carrier protein</fullName>
    </recommendedName>
</protein>
<feature type="repeat" description="TPR" evidence="12">
    <location>
        <begin position="956"/>
        <end position="989"/>
    </location>
</feature>
<evidence type="ECO:0000313" key="16">
    <source>
        <dbReference type="EMBL" id="KAK9868345.1"/>
    </source>
</evidence>
<dbReference type="Pfam" id="PF04049">
    <property type="entry name" value="ANAPC8"/>
    <property type="match status" value="1"/>
</dbReference>
<dbReference type="InterPro" id="IPR011990">
    <property type="entry name" value="TPR-like_helical_dom_sf"/>
</dbReference>
<feature type="repeat" description="TPR" evidence="12">
    <location>
        <begin position="888"/>
        <end position="921"/>
    </location>
</feature>
<feature type="transmembrane region" description="Helical" evidence="13">
    <location>
        <begin position="192"/>
        <end position="213"/>
    </location>
</feature>
<dbReference type="InterPro" id="IPR004667">
    <property type="entry name" value="ADP_ATP_car_bac_type"/>
</dbReference>
<keyword evidence="10 13" id="KW-0472">Membrane</keyword>
<feature type="compositionally biased region" description="Polar residues" evidence="14">
    <location>
        <begin position="1"/>
        <end position="15"/>
    </location>
</feature>
<comment type="subcellular location">
    <subcellularLocation>
        <location evidence="1">Membrane</location>
        <topology evidence="1">Multi-pass membrane protein</topology>
    </subcellularLocation>
    <subcellularLocation>
        <location evidence="13">Plastid</location>
        <location evidence="13">Chloroplast membrane</location>
        <topology evidence="13">Multi-pass membrane protein</topology>
    </subcellularLocation>
</comment>
<evidence type="ECO:0000256" key="5">
    <source>
        <dbReference type="ARBA" id="ARBA00022692"/>
    </source>
</evidence>
<keyword evidence="13" id="KW-0934">Plastid</keyword>
<feature type="transmembrane region" description="Helical" evidence="13">
    <location>
        <begin position="267"/>
        <end position="286"/>
    </location>
</feature>
<evidence type="ECO:0000256" key="14">
    <source>
        <dbReference type="SAM" id="MobiDB-lite"/>
    </source>
</evidence>
<evidence type="ECO:0000256" key="7">
    <source>
        <dbReference type="ARBA" id="ARBA00022776"/>
    </source>
</evidence>
<evidence type="ECO:0000313" key="17">
    <source>
        <dbReference type="Proteomes" id="UP001485043"/>
    </source>
</evidence>
<keyword evidence="17" id="KW-1185">Reference proteome</keyword>
<feature type="domain" description="Cdc23" evidence="15">
    <location>
        <begin position="585"/>
        <end position="827"/>
    </location>
</feature>
<dbReference type="Gene3D" id="1.25.40.10">
    <property type="entry name" value="Tetratricopeptide repeat domain"/>
    <property type="match status" value="2"/>
</dbReference>
<feature type="transmembrane region" description="Helical" evidence="13">
    <location>
        <begin position="225"/>
        <end position="247"/>
    </location>
</feature>
<evidence type="ECO:0000259" key="15">
    <source>
        <dbReference type="Pfam" id="PF04049"/>
    </source>
</evidence>
<keyword evidence="13" id="KW-0150">Chloroplast</keyword>
<organism evidence="16 17">
    <name type="scientific">Apatococcus fuscideae</name>
    <dbReference type="NCBI Taxonomy" id="2026836"/>
    <lineage>
        <taxon>Eukaryota</taxon>
        <taxon>Viridiplantae</taxon>
        <taxon>Chlorophyta</taxon>
        <taxon>core chlorophytes</taxon>
        <taxon>Trebouxiophyceae</taxon>
        <taxon>Chlorellales</taxon>
        <taxon>Chlorellaceae</taxon>
        <taxon>Apatococcus</taxon>
    </lineage>
</organism>
<keyword evidence="6 13" id="KW-0547">Nucleotide-binding</keyword>
<accession>A0AAW1TFH3</accession>
<feature type="transmembrane region" description="Helical" evidence="13">
    <location>
        <begin position="492"/>
        <end position="519"/>
    </location>
</feature>
<dbReference type="Pfam" id="PF03219">
    <property type="entry name" value="TLC"/>
    <property type="match status" value="1"/>
</dbReference>
<evidence type="ECO:0000256" key="13">
    <source>
        <dbReference type="RuleBase" id="RU363121"/>
    </source>
</evidence>
<dbReference type="GO" id="GO:0005524">
    <property type="term" value="F:ATP binding"/>
    <property type="evidence" value="ECO:0007669"/>
    <property type="project" value="UniProtKB-KW"/>
</dbReference>
<evidence type="ECO:0000256" key="10">
    <source>
        <dbReference type="ARBA" id="ARBA00023136"/>
    </source>
</evidence>
<name>A0AAW1TFH3_9CHLO</name>
<dbReference type="Pfam" id="PF13181">
    <property type="entry name" value="TPR_8"/>
    <property type="match status" value="1"/>
</dbReference>
<dbReference type="PANTHER" id="PTHR31187">
    <property type="match status" value="1"/>
</dbReference>
<evidence type="ECO:0000256" key="2">
    <source>
        <dbReference type="ARBA" id="ARBA00007127"/>
    </source>
</evidence>
<feature type="region of interest" description="Disordered" evidence="14">
    <location>
        <begin position="1"/>
        <end position="22"/>
    </location>
</feature>
<feature type="repeat" description="TPR" evidence="12">
    <location>
        <begin position="922"/>
        <end position="955"/>
    </location>
</feature>
<keyword evidence="5 13" id="KW-0812">Transmembrane</keyword>
<dbReference type="PANTHER" id="PTHR31187:SF1">
    <property type="entry name" value="ADP,ATP CARRIER PROTEIN 1"/>
    <property type="match status" value="1"/>
</dbReference>
<dbReference type="Proteomes" id="UP001485043">
    <property type="component" value="Unassembled WGS sequence"/>
</dbReference>
<dbReference type="GO" id="GO:0031969">
    <property type="term" value="C:chloroplast membrane"/>
    <property type="evidence" value="ECO:0007669"/>
    <property type="project" value="UniProtKB-SubCell"/>
</dbReference>
<keyword evidence="9 13" id="KW-1133">Transmembrane helix</keyword>
<comment type="caution">
    <text evidence="16">The sequence shown here is derived from an EMBL/GenBank/DDBJ whole genome shotgun (WGS) entry which is preliminary data.</text>
</comment>
<dbReference type="Pfam" id="PF13432">
    <property type="entry name" value="TPR_16"/>
    <property type="match status" value="1"/>
</dbReference>
<evidence type="ECO:0000256" key="1">
    <source>
        <dbReference type="ARBA" id="ARBA00004141"/>
    </source>
</evidence>
<keyword evidence="12" id="KW-0802">TPR repeat</keyword>
<dbReference type="GO" id="GO:0005680">
    <property type="term" value="C:anaphase-promoting complex"/>
    <property type="evidence" value="ECO:0007669"/>
    <property type="project" value="InterPro"/>
</dbReference>
<feature type="transmembrane region" description="Helical" evidence="13">
    <location>
        <begin position="420"/>
        <end position="442"/>
    </location>
</feature>
<proteinExistence type="inferred from homology"/>
<keyword evidence="8 13" id="KW-0067">ATP-binding</keyword>
<evidence type="ECO:0000256" key="8">
    <source>
        <dbReference type="ARBA" id="ARBA00022840"/>
    </source>
</evidence>
<feature type="transmembrane region" description="Helical" evidence="13">
    <location>
        <begin position="68"/>
        <end position="85"/>
    </location>
</feature>
<dbReference type="SUPFAM" id="SSF48452">
    <property type="entry name" value="TPR-like"/>
    <property type="match status" value="2"/>
</dbReference>
<sequence>MASPRVFSQLSQPLQSAPVKGLGAHGLAQPRHLRARQRQTATQSTAAAGDTAPSKGFLGIEAFTWQKIIPLGAMFFCILFNYTILRDTKDVLVVTAPGSGAEIIPFLKTWVNLPMAIGFTVIYAKLANIVSTEALFYVCILPFVAFFGSFAFILYPMRDALHPTKFCEDLLVKWGARFGGPIAILRNWTFCLFYVMAELWGSVVVSLLFWGFANQITSVDEAKTFYPLFGLGANVALIFSGRAVKYFSEVRSRLPDGVDGWGYSLKGMMGMVVIGGFLITAIYWGLQRTVVPKVKAGQPKKKKQKMKLGMGESFKVLASKQYIRDLAMLVVAYGISINLVEVTWKSKIKAQFPNPNDYSSFMGDFSTATGAVTFTMMILSRWIFKKFGWGVAALITPTVLLITGILFFALVLGSGPLTPWLAGIGLTPLMAAVLVGAAQNVFSKSSKYSLFDPCKEMAYIPLDQETQLKGKAAIDVVCNPLGKSGGAFIQQIMIVSFGSLAASTPYLGVILLGIVLVWMSAAKSLNKQFTELQVQEMQAKLAESKASLPEQETFGATRKFKLTSTMNAEGFIETKYVPLDDAQKREELRSAVVDCRNRGLHQAAKWASEQLAGLPAAGLPSERRVGARGSGLSSAEEESDSLLLARTLFDAKEYRRAAAVLKDVVGRAALFLHLYSLYVAGERRKEDERKELAGPLGRADVRNGQLDELEMRLHEECVKMQGAMQPDGFLFYLYGCVLADRERKDEARKILLEACAAYPCNWSAWQALQGLSPPDVQTGMALPQHWMRDFFLASLCLDLQHNEEALGRLQKLQQAFPESDWVMNQAATAQYNLRNFDEAQALFEELRRRDPDRLEGMDTYSNILYVKEQYVELSHLAHRAAVSEKYRPETCCIIGNYYSLRGHHEKAVTYFRRALRLNYRYLSAWTLMGHEYVEMKSPPAAIEAYRRAVDLNPRDYRAWYGLGQTYELLNMPNYALYYFRRATQLRPSDARMWCAMGQCHEHEQLGQIEAAIRCYHRAVDHNDREGIAVHKLAKLYKELADTDRAAQFYTFHLKRLDEEQSQGQDVAEALEFLATWNKDIGVYDEAEALTARLMDFGGPHRDAAKGLMREIRTARLAKLGATEILGM</sequence>
<feature type="transmembrane region" description="Helical" evidence="13">
    <location>
        <begin position="105"/>
        <end position="123"/>
    </location>
</feature>
<gene>
    <name evidence="16" type="ORF">WJX84_011856</name>
</gene>
<dbReference type="SMART" id="SM00028">
    <property type="entry name" value="TPR"/>
    <property type="match status" value="6"/>
</dbReference>
<dbReference type="GO" id="GO:0051301">
    <property type="term" value="P:cell division"/>
    <property type="evidence" value="ECO:0007669"/>
    <property type="project" value="UniProtKB-KW"/>
</dbReference>
<keyword evidence="7" id="KW-0498">Mitosis</keyword>
<dbReference type="EMBL" id="JALJOV010000034">
    <property type="protein sequence ID" value="KAK9868345.1"/>
    <property type="molecule type" value="Genomic_DNA"/>
</dbReference>
<dbReference type="InterPro" id="IPR007192">
    <property type="entry name" value="APC8"/>
</dbReference>
<evidence type="ECO:0000256" key="6">
    <source>
        <dbReference type="ARBA" id="ARBA00022741"/>
    </source>
</evidence>
<keyword evidence="3 13" id="KW-0813">Transport</keyword>
<dbReference type="PROSITE" id="PS50005">
    <property type="entry name" value="TPR"/>
    <property type="match status" value="3"/>
</dbReference>
<reference evidence="16 17" key="1">
    <citation type="journal article" date="2024" name="Nat. Commun.">
        <title>Phylogenomics reveals the evolutionary origins of lichenization in chlorophyte algae.</title>
        <authorList>
            <person name="Puginier C."/>
            <person name="Libourel C."/>
            <person name="Otte J."/>
            <person name="Skaloud P."/>
            <person name="Haon M."/>
            <person name="Grisel S."/>
            <person name="Petersen M."/>
            <person name="Berrin J.G."/>
            <person name="Delaux P.M."/>
            <person name="Dal Grande F."/>
            <person name="Keller J."/>
        </authorList>
    </citation>
    <scope>NUCLEOTIDE SEQUENCE [LARGE SCALE GENOMIC DNA]</scope>
    <source>
        <strain evidence="16 17">SAG 2523</strain>
    </source>
</reference>
<dbReference type="AlphaFoldDB" id="A0AAW1TFH3"/>